<dbReference type="RefSeq" id="WP_089416760.1">
    <property type="nucleotide sequence ID" value="NZ_CP022423.1"/>
</dbReference>
<protein>
    <submittedName>
        <fullName evidence="2">Fe-S cluster assembly transcriptional regulator IscR</fullName>
    </submittedName>
</protein>
<evidence type="ECO:0000313" key="2">
    <source>
        <dbReference type="EMBL" id="ASM77713.1"/>
    </source>
</evidence>
<dbReference type="NCBIfam" id="TIGR00738">
    <property type="entry name" value="rrf2_super"/>
    <property type="match status" value="1"/>
</dbReference>
<dbReference type="PANTHER" id="PTHR33221">
    <property type="entry name" value="WINGED HELIX-TURN-HELIX TRANSCRIPTIONAL REGULATOR, RRF2 FAMILY"/>
    <property type="match status" value="1"/>
</dbReference>
<dbReference type="PANTHER" id="PTHR33221:SF5">
    <property type="entry name" value="HTH-TYPE TRANSCRIPTIONAL REGULATOR ISCR"/>
    <property type="match status" value="1"/>
</dbReference>
<dbReference type="NCBIfam" id="TIGR02010">
    <property type="entry name" value="IscR"/>
    <property type="match status" value="1"/>
</dbReference>
<dbReference type="SUPFAM" id="SSF46785">
    <property type="entry name" value="Winged helix' DNA-binding domain"/>
    <property type="match status" value="1"/>
</dbReference>
<evidence type="ECO:0000256" key="1">
    <source>
        <dbReference type="ARBA" id="ARBA00023125"/>
    </source>
</evidence>
<dbReference type="PROSITE" id="PS51197">
    <property type="entry name" value="HTH_RRF2_2"/>
    <property type="match status" value="1"/>
</dbReference>
<dbReference type="FunFam" id="1.10.10.10:FF:000026">
    <property type="entry name" value="HTH-type transcriptional regulator IscR"/>
    <property type="match status" value="1"/>
</dbReference>
<name>A0A221KFY2_VITFI</name>
<evidence type="ECO:0000313" key="3">
    <source>
        <dbReference type="Proteomes" id="UP000199729"/>
    </source>
</evidence>
<dbReference type="InterPro" id="IPR000944">
    <property type="entry name" value="Tscrpt_reg_Rrf2"/>
</dbReference>
<dbReference type="GO" id="GO:0003700">
    <property type="term" value="F:DNA-binding transcription factor activity"/>
    <property type="evidence" value="ECO:0007669"/>
    <property type="project" value="InterPro"/>
</dbReference>
<keyword evidence="3" id="KW-1185">Reference proteome</keyword>
<dbReference type="Proteomes" id="UP000199729">
    <property type="component" value="Chromosome"/>
</dbReference>
<dbReference type="InterPro" id="IPR036388">
    <property type="entry name" value="WH-like_DNA-bd_sf"/>
</dbReference>
<dbReference type="GO" id="GO:0005829">
    <property type="term" value="C:cytosol"/>
    <property type="evidence" value="ECO:0007669"/>
    <property type="project" value="TreeGrafter"/>
</dbReference>
<dbReference type="GO" id="GO:0003690">
    <property type="term" value="F:double-stranded DNA binding"/>
    <property type="evidence" value="ECO:0007669"/>
    <property type="project" value="InterPro"/>
</dbReference>
<gene>
    <name evidence="2" type="ORF">VITFI_CDS1935</name>
</gene>
<keyword evidence="1" id="KW-0238">DNA-binding</keyword>
<organism evidence="2 3">
    <name type="scientific">Vitreoscilla filiformis</name>
    <dbReference type="NCBI Taxonomy" id="63"/>
    <lineage>
        <taxon>Bacteria</taxon>
        <taxon>Pseudomonadati</taxon>
        <taxon>Pseudomonadota</taxon>
        <taxon>Betaproteobacteria</taxon>
        <taxon>Neisseriales</taxon>
        <taxon>Neisseriaceae</taxon>
        <taxon>Vitreoscilla</taxon>
    </lineage>
</organism>
<dbReference type="InterPro" id="IPR036390">
    <property type="entry name" value="WH_DNA-bd_sf"/>
</dbReference>
<dbReference type="KEGG" id="vff:VITFI_CDS1935"/>
<dbReference type="AlphaFoldDB" id="A0A221KFY2"/>
<sequence length="180" mass="19331">MRLTTKGRFAVTAMIDLALRSHNGPVALAAISQRQQISLSYLEQLFGKLRRHELVESTRGPGGGYSLGRKAEDISVADIIVAVDEPIDATGCGGKENCMGHDIGRCMTHELWANLNAKMIEYLDSITLRKLVDDQLAKGVSIEEAPVKRAISATPVVKPIKVTAPNSVFALGGSAFSLSK</sequence>
<accession>A0A221KFY2</accession>
<proteinExistence type="predicted"/>
<dbReference type="OrthoDB" id="9808360at2"/>
<dbReference type="Pfam" id="PF02082">
    <property type="entry name" value="Rrf2"/>
    <property type="match status" value="1"/>
</dbReference>
<dbReference type="EMBL" id="CP022423">
    <property type="protein sequence ID" value="ASM77713.1"/>
    <property type="molecule type" value="Genomic_DNA"/>
</dbReference>
<dbReference type="InterPro" id="IPR010242">
    <property type="entry name" value="TF_HTH_IscR"/>
</dbReference>
<reference evidence="2 3" key="1">
    <citation type="submission" date="2017-07" db="EMBL/GenBank/DDBJ databases">
        <title>Complete Genome Sequence of the cosmetic ferment Vitreoscilla filiformis (ATCC15551).</title>
        <authorList>
            <person name="Contreras S."/>
            <person name="Sagory-Zalkind P."/>
            <person name="Blanquart H."/>
            <person name="Iltis A."/>
            <person name="Morand S.C."/>
        </authorList>
    </citation>
    <scope>NUCLEOTIDE SEQUENCE [LARGE SCALE GENOMIC DNA]</scope>
    <source>
        <strain evidence="2 3">ATCC 15551</strain>
    </source>
</reference>
<dbReference type="Gene3D" id="1.10.10.10">
    <property type="entry name" value="Winged helix-like DNA-binding domain superfamily/Winged helix DNA-binding domain"/>
    <property type="match status" value="1"/>
</dbReference>